<accession>A0A0D2BIN4</accession>
<keyword evidence="8" id="KW-0812">Transmembrane</keyword>
<dbReference type="CDD" id="cd11059">
    <property type="entry name" value="CYP_fungal"/>
    <property type="match status" value="1"/>
</dbReference>
<keyword evidence="10" id="KW-1185">Reference proteome</keyword>
<dbReference type="STRING" id="348802.A0A0D2BIN4"/>
<dbReference type="GO" id="GO:0005506">
    <property type="term" value="F:iron ion binding"/>
    <property type="evidence" value="ECO:0007669"/>
    <property type="project" value="InterPro"/>
</dbReference>
<evidence type="ECO:0000256" key="8">
    <source>
        <dbReference type="SAM" id="Phobius"/>
    </source>
</evidence>
<name>A0A0D2BIN4_9EURO</name>
<dbReference type="Pfam" id="PF00067">
    <property type="entry name" value="p450"/>
    <property type="match status" value="1"/>
</dbReference>
<dbReference type="PRINTS" id="PR00385">
    <property type="entry name" value="P450"/>
</dbReference>
<keyword evidence="3 6" id="KW-0479">Metal-binding</keyword>
<evidence type="ECO:0000313" key="10">
    <source>
        <dbReference type="Proteomes" id="UP000054342"/>
    </source>
</evidence>
<comment type="similarity">
    <text evidence="2 7">Belongs to the cytochrome P450 family.</text>
</comment>
<dbReference type="EMBL" id="KN847321">
    <property type="protein sequence ID" value="KIW52216.1"/>
    <property type="molecule type" value="Genomic_DNA"/>
</dbReference>
<dbReference type="InterPro" id="IPR036396">
    <property type="entry name" value="Cyt_P450_sf"/>
</dbReference>
<dbReference type="RefSeq" id="XP_013312800.1">
    <property type="nucleotide sequence ID" value="XM_013457346.1"/>
</dbReference>
<dbReference type="OrthoDB" id="1470350at2759"/>
<dbReference type="Gene3D" id="1.10.630.10">
    <property type="entry name" value="Cytochrome P450"/>
    <property type="match status" value="1"/>
</dbReference>
<dbReference type="GO" id="GO:0016705">
    <property type="term" value="F:oxidoreductase activity, acting on paired donors, with incorporation or reduction of molecular oxygen"/>
    <property type="evidence" value="ECO:0007669"/>
    <property type="project" value="InterPro"/>
</dbReference>
<dbReference type="GO" id="GO:0004497">
    <property type="term" value="F:monooxygenase activity"/>
    <property type="evidence" value="ECO:0007669"/>
    <property type="project" value="UniProtKB-KW"/>
</dbReference>
<evidence type="ECO:0000256" key="3">
    <source>
        <dbReference type="ARBA" id="ARBA00022723"/>
    </source>
</evidence>
<dbReference type="PANTHER" id="PTHR24305">
    <property type="entry name" value="CYTOCHROME P450"/>
    <property type="match status" value="1"/>
</dbReference>
<evidence type="ECO:0000256" key="6">
    <source>
        <dbReference type="PIRSR" id="PIRSR602401-1"/>
    </source>
</evidence>
<evidence type="ECO:0008006" key="11">
    <source>
        <dbReference type="Google" id="ProtNLM"/>
    </source>
</evidence>
<sequence length="495" mass="55028">MSSSQVNVFQSTALLALAVAVISMTIWVVSKAISGPLSAVPGPWHTRFTSAVTKFKILAGQRIFYVHELHQKYGPVVRVEPREVVVSDLDAFREVHRIGSGFVKSDWYKRSTPGIEDNIFAMTNVQEHAARRRLLARPFSRSSLLANFQDLVSERARLAVSKMKEETSRGDCDVMKWWTLMATDVISQVAFGDESRLLEAGQKSSYIKDLELATMIFGIQGEVPWLYRLMRLVAPGFTRKCDAALQNVIDYGLLAASRAKEASLSRHNIIKGLLDASKTEGTTLTDFSLGSQASALIVAGSGTTAVTLTYAVWAILRHPTVRQKLEEEVKHLPDDYDDTALEKLPYLEAVITETLRLYGSAPGALPRTAPAKGIEVNGMYIPPGVTLTTQSYTMHRDPSIFKNPEMFDPDRFYLKPVQGAQKYAFAPFGGGTRICLGIHLAQMELRHGLAEFFRECRDFELSEATTPSSMAMENYFLINPVSKRCMVKRTTPSDS</sequence>
<keyword evidence="4 7" id="KW-0560">Oxidoreductase</keyword>
<evidence type="ECO:0000256" key="4">
    <source>
        <dbReference type="ARBA" id="ARBA00023002"/>
    </source>
</evidence>
<dbReference type="GeneID" id="25329785"/>
<comment type="cofactor">
    <cofactor evidence="1 6">
        <name>heme</name>
        <dbReference type="ChEBI" id="CHEBI:30413"/>
    </cofactor>
</comment>
<dbReference type="HOGENOM" id="CLU_001570_14_2_1"/>
<keyword evidence="8" id="KW-1133">Transmembrane helix</keyword>
<reference evidence="9 10" key="1">
    <citation type="submission" date="2015-01" db="EMBL/GenBank/DDBJ databases">
        <title>The Genome Sequence of Exophiala xenobiotica CBS118157.</title>
        <authorList>
            <consortium name="The Broad Institute Genomics Platform"/>
            <person name="Cuomo C."/>
            <person name="de Hoog S."/>
            <person name="Gorbushina A."/>
            <person name="Stielow B."/>
            <person name="Teixiera M."/>
            <person name="Abouelleil A."/>
            <person name="Chapman S.B."/>
            <person name="Priest M."/>
            <person name="Young S.K."/>
            <person name="Wortman J."/>
            <person name="Nusbaum C."/>
            <person name="Birren B."/>
        </authorList>
    </citation>
    <scope>NUCLEOTIDE SEQUENCE [LARGE SCALE GENOMIC DNA]</scope>
    <source>
        <strain evidence="9 10">CBS 118157</strain>
    </source>
</reference>
<dbReference type="Proteomes" id="UP000054342">
    <property type="component" value="Unassembled WGS sequence"/>
</dbReference>
<dbReference type="GO" id="GO:0020037">
    <property type="term" value="F:heme binding"/>
    <property type="evidence" value="ECO:0007669"/>
    <property type="project" value="InterPro"/>
</dbReference>
<organism evidence="9 10">
    <name type="scientific">Exophiala xenobiotica</name>
    <dbReference type="NCBI Taxonomy" id="348802"/>
    <lineage>
        <taxon>Eukaryota</taxon>
        <taxon>Fungi</taxon>
        <taxon>Dikarya</taxon>
        <taxon>Ascomycota</taxon>
        <taxon>Pezizomycotina</taxon>
        <taxon>Eurotiomycetes</taxon>
        <taxon>Chaetothyriomycetidae</taxon>
        <taxon>Chaetothyriales</taxon>
        <taxon>Herpotrichiellaceae</taxon>
        <taxon>Exophiala</taxon>
    </lineage>
</organism>
<protein>
    <recommendedName>
        <fullName evidence="11">Cytochrome P450 monooxygenase</fullName>
    </recommendedName>
</protein>
<dbReference type="InterPro" id="IPR017972">
    <property type="entry name" value="Cyt_P450_CS"/>
</dbReference>
<dbReference type="PRINTS" id="PR00463">
    <property type="entry name" value="EP450I"/>
</dbReference>
<evidence type="ECO:0000256" key="1">
    <source>
        <dbReference type="ARBA" id="ARBA00001971"/>
    </source>
</evidence>
<evidence type="ECO:0000313" key="9">
    <source>
        <dbReference type="EMBL" id="KIW52216.1"/>
    </source>
</evidence>
<feature type="binding site" description="axial binding residue" evidence="6">
    <location>
        <position position="435"/>
    </location>
    <ligand>
        <name>heme</name>
        <dbReference type="ChEBI" id="CHEBI:30413"/>
    </ligand>
    <ligandPart>
        <name>Fe</name>
        <dbReference type="ChEBI" id="CHEBI:18248"/>
    </ligandPart>
</feature>
<proteinExistence type="inferred from homology"/>
<evidence type="ECO:0000256" key="2">
    <source>
        <dbReference type="ARBA" id="ARBA00010617"/>
    </source>
</evidence>
<keyword evidence="5 6" id="KW-0408">Iron</keyword>
<evidence type="ECO:0000256" key="7">
    <source>
        <dbReference type="RuleBase" id="RU000461"/>
    </source>
</evidence>
<dbReference type="AlphaFoldDB" id="A0A0D2BIN4"/>
<gene>
    <name evidence="9" type="ORF">PV05_07877</name>
</gene>
<dbReference type="PANTHER" id="PTHR24305:SF96">
    <property type="entry name" value="CYTOCHROME P450 MONOOXYGENASE STCB-RELATED"/>
    <property type="match status" value="1"/>
</dbReference>
<dbReference type="InterPro" id="IPR001128">
    <property type="entry name" value="Cyt_P450"/>
</dbReference>
<keyword evidence="7" id="KW-0503">Monooxygenase</keyword>
<keyword evidence="6 7" id="KW-0349">Heme</keyword>
<feature type="transmembrane region" description="Helical" evidence="8">
    <location>
        <begin position="12"/>
        <end position="30"/>
    </location>
</feature>
<dbReference type="InterPro" id="IPR050121">
    <property type="entry name" value="Cytochrome_P450_monoxygenase"/>
</dbReference>
<evidence type="ECO:0000256" key="5">
    <source>
        <dbReference type="ARBA" id="ARBA00023004"/>
    </source>
</evidence>
<dbReference type="SUPFAM" id="SSF48264">
    <property type="entry name" value="Cytochrome P450"/>
    <property type="match status" value="1"/>
</dbReference>
<keyword evidence="8" id="KW-0472">Membrane</keyword>
<dbReference type="PROSITE" id="PS00086">
    <property type="entry name" value="CYTOCHROME_P450"/>
    <property type="match status" value="1"/>
</dbReference>
<dbReference type="InterPro" id="IPR002401">
    <property type="entry name" value="Cyt_P450_E_grp-I"/>
</dbReference>